<dbReference type="Proteomes" id="UP000007799">
    <property type="component" value="Unassembled WGS sequence"/>
</dbReference>
<feature type="compositionally biased region" description="Basic and acidic residues" evidence="1">
    <location>
        <begin position="104"/>
        <end position="118"/>
    </location>
</feature>
<keyword evidence="3" id="KW-1185">Reference proteome</keyword>
<dbReference type="AlphaFoldDB" id="F2TYB6"/>
<feature type="compositionally biased region" description="Low complexity" evidence="1">
    <location>
        <begin position="91"/>
        <end position="100"/>
    </location>
</feature>
<evidence type="ECO:0000313" key="3">
    <source>
        <dbReference type="Proteomes" id="UP000007799"/>
    </source>
</evidence>
<dbReference type="RefSeq" id="XP_004998550.1">
    <property type="nucleotide sequence ID" value="XM_004998493.1"/>
</dbReference>
<dbReference type="InterPro" id="IPR035441">
    <property type="entry name" value="TFIIS/LEDGF_dom_sf"/>
</dbReference>
<dbReference type="Gene3D" id="1.20.930.10">
    <property type="entry name" value="Conserved domain common to transcription factors TFIIS, elongin A, CRSP70"/>
    <property type="match status" value="1"/>
</dbReference>
<protein>
    <submittedName>
        <fullName evidence="2">Uncharacterized protein</fullName>
    </submittedName>
</protein>
<organism evidence="3">
    <name type="scientific">Salpingoeca rosetta (strain ATCC 50818 / BSB-021)</name>
    <dbReference type="NCBI Taxonomy" id="946362"/>
    <lineage>
        <taxon>Eukaryota</taxon>
        <taxon>Choanoflagellata</taxon>
        <taxon>Craspedida</taxon>
        <taxon>Salpingoecidae</taxon>
        <taxon>Salpingoeca</taxon>
    </lineage>
</organism>
<feature type="region of interest" description="Disordered" evidence="1">
    <location>
        <begin position="82"/>
        <end position="142"/>
    </location>
</feature>
<dbReference type="SUPFAM" id="SSF47676">
    <property type="entry name" value="Conserved domain common to transcription factors TFIIS, elongin A, CRSP70"/>
    <property type="match status" value="1"/>
</dbReference>
<name>F2TYB6_SALR5</name>
<evidence type="ECO:0000256" key="1">
    <source>
        <dbReference type="SAM" id="MobiDB-lite"/>
    </source>
</evidence>
<dbReference type="InParanoid" id="F2TYB6"/>
<dbReference type="EMBL" id="GL832956">
    <property type="protein sequence ID" value="EGD76375.1"/>
    <property type="molecule type" value="Genomic_DNA"/>
</dbReference>
<sequence length="213" mass="23465">MDRVREVKSLLEAALQDKDEDGLKEAVTALGDVTMTVDILRATKIQSVLKQVREALKPTKSPLLPDVRKVIKRYNKLQKNFEKAVEKKGAPSRSPSASSAGGSGERHATVLRLKRSDGTDDLTVVDSTTQGLSPGNTDAARTTPFTQPELERFGEAVPPEASTEHSTWTPQRRWQHVDGTLGPGSRWYPWTARIPVRKAKGSQVIMGPYVVPR</sequence>
<accession>F2TYB6</accession>
<feature type="compositionally biased region" description="Polar residues" evidence="1">
    <location>
        <begin position="125"/>
        <end position="142"/>
    </location>
</feature>
<reference evidence="2" key="1">
    <citation type="submission" date="2009-08" db="EMBL/GenBank/DDBJ databases">
        <title>Annotation of Salpingoeca rosetta.</title>
        <authorList>
            <consortium name="The Broad Institute Genome Sequencing Platform"/>
            <person name="Russ C."/>
            <person name="Cuomo C."/>
            <person name="Burger G."/>
            <person name="Gray M.W."/>
            <person name="Holland P.W.H."/>
            <person name="King N."/>
            <person name="Lang F.B.F."/>
            <person name="Roger A.J."/>
            <person name="Ruiz-Trillo I."/>
            <person name="Young S.K."/>
            <person name="Zeng Q."/>
            <person name="Gargeya S."/>
            <person name="Alvarado L."/>
            <person name="Berlin A."/>
            <person name="Chapman S.B."/>
            <person name="Chen Z."/>
            <person name="Freedman E."/>
            <person name="Gellesch M."/>
            <person name="Goldberg J."/>
            <person name="Griggs A."/>
            <person name="Gujja S."/>
            <person name="Heilman E."/>
            <person name="Heiman D."/>
            <person name="Howarth C."/>
            <person name="Mehta T."/>
            <person name="Neiman D."/>
            <person name="Pearson M."/>
            <person name="Roberts A."/>
            <person name="Saif S."/>
            <person name="Shea T."/>
            <person name="Shenoy N."/>
            <person name="Sisk P."/>
            <person name="Stolte C."/>
            <person name="Sykes S."/>
            <person name="White J."/>
            <person name="Yandava C."/>
            <person name="Haas B."/>
            <person name="Nusbaum C."/>
            <person name="Birren B."/>
        </authorList>
    </citation>
    <scope>NUCLEOTIDE SEQUENCE [LARGE SCALE GENOMIC DNA]</scope>
    <source>
        <strain evidence="2">ATCC 50818</strain>
    </source>
</reference>
<evidence type="ECO:0000313" key="2">
    <source>
        <dbReference type="EMBL" id="EGD76375.1"/>
    </source>
</evidence>
<dbReference type="GeneID" id="16079142"/>
<proteinExistence type="predicted"/>
<gene>
    <name evidence="2" type="ORF">PTSG_01076</name>
</gene>
<dbReference type="KEGG" id="sre:PTSG_01076"/>